<accession>A0ABY9RND0</accession>
<proteinExistence type="predicted"/>
<feature type="region of interest" description="Disordered" evidence="1">
    <location>
        <begin position="1"/>
        <end position="57"/>
    </location>
</feature>
<dbReference type="RefSeq" id="WP_309547617.1">
    <property type="nucleotide sequence ID" value="NZ_CP133762.1"/>
</dbReference>
<keyword evidence="3" id="KW-1185">Reference proteome</keyword>
<name>A0ABY9RND0_9ACTN</name>
<feature type="compositionally biased region" description="Pro residues" evidence="1">
    <location>
        <begin position="32"/>
        <end position="49"/>
    </location>
</feature>
<reference evidence="2 3" key="1">
    <citation type="submission" date="2023-09" db="EMBL/GenBank/DDBJ databases">
        <title>Complete genome of Streptomyces roseicoloratus T14.</title>
        <authorList>
            <person name="Bashizi T."/>
            <person name="Kim M.-J."/>
            <person name="Lee G."/>
            <person name="Tagele S.B."/>
            <person name="Shin J.-H."/>
        </authorList>
    </citation>
    <scope>NUCLEOTIDE SEQUENCE [LARGE SCALE GENOMIC DNA]</scope>
    <source>
        <strain evidence="2 3">T14</strain>
    </source>
</reference>
<sequence>MTTTETTRATTTQPVPTTRPVPTTQPVWTTTPKPPTRMPPTPMPPPALAGPPDATDRAEWLDVSEGPVAPEVPFASDASDASGVPDLLVPQARAARELELRRDEFRLAVDLGIVRTVPWPPPGTVEVDGGPARRRRVPRAEIERLRAAPDFPEGLRERVRAVGTAEGAELLAVTRDRFARLARTGHFSPVRFYVNRYRAVVWLYPAAELAEFALNHPRLLTGRLPLDVRTRADDSRQDWRPRNWRARRLGALLRATGNPWVRTAAIASLLDPAHVAEVVDDPYERVYLDRLRPAPPVWRPNGPAAREIADRLILADDPDEILWHRMSLALALDEARAEREAPRPGMPSAAASPTALRPLTPAFTASTATSPGEHRPR</sequence>
<dbReference type="InterPro" id="IPR045652">
    <property type="entry name" value="DUF6397"/>
</dbReference>
<dbReference type="Proteomes" id="UP001250858">
    <property type="component" value="Chromosome"/>
</dbReference>
<dbReference type="Pfam" id="PF19934">
    <property type="entry name" value="DUF6397"/>
    <property type="match status" value="1"/>
</dbReference>
<feature type="compositionally biased region" description="Low complexity" evidence="1">
    <location>
        <begin position="1"/>
        <end position="31"/>
    </location>
</feature>
<protein>
    <submittedName>
        <fullName evidence="2">DUF6397 family protein</fullName>
    </submittedName>
</protein>
<evidence type="ECO:0000313" key="3">
    <source>
        <dbReference type="Proteomes" id="UP001250858"/>
    </source>
</evidence>
<feature type="region of interest" description="Disordered" evidence="1">
    <location>
        <begin position="338"/>
        <end position="377"/>
    </location>
</feature>
<evidence type="ECO:0000256" key="1">
    <source>
        <dbReference type="SAM" id="MobiDB-lite"/>
    </source>
</evidence>
<feature type="compositionally biased region" description="Low complexity" evidence="1">
    <location>
        <begin position="360"/>
        <end position="371"/>
    </location>
</feature>
<organism evidence="2 3">
    <name type="scientific">Streptomyces roseicoloratus</name>
    <dbReference type="NCBI Taxonomy" id="2508722"/>
    <lineage>
        <taxon>Bacteria</taxon>
        <taxon>Bacillati</taxon>
        <taxon>Actinomycetota</taxon>
        <taxon>Actinomycetes</taxon>
        <taxon>Kitasatosporales</taxon>
        <taxon>Streptomycetaceae</taxon>
        <taxon>Streptomyces</taxon>
    </lineage>
</organism>
<dbReference type="EMBL" id="CP133762">
    <property type="protein sequence ID" value="WMX43690.1"/>
    <property type="molecule type" value="Genomic_DNA"/>
</dbReference>
<evidence type="ECO:0000313" key="2">
    <source>
        <dbReference type="EMBL" id="WMX43690.1"/>
    </source>
</evidence>
<gene>
    <name evidence="2" type="ORF">RGF97_00720</name>
</gene>